<evidence type="ECO:0000256" key="3">
    <source>
        <dbReference type="ARBA" id="ARBA00022827"/>
    </source>
</evidence>
<dbReference type="SUPFAM" id="SSF56645">
    <property type="entry name" value="Acyl-CoA dehydrogenase NM domain-like"/>
    <property type="match status" value="1"/>
</dbReference>
<dbReference type="InterPro" id="IPR009075">
    <property type="entry name" value="AcylCo_DH/oxidase_C"/>
</dbReference>
<keyword evidence="6" id="KW-1185">Reference proteome</keyword>
<dbReference type="EMBL" id="CP114028">
    <property type="protein sequence ID" value="WAP66742.1"/>
    <property type="molecule type" value="Genomic_DNA"/>
</dbReference>
<dbReference type="Gene3D" id="1.20.140.10">
    <property type="entry name" value="Butyryl-CoA Dehydrogenase, subunit A, domain 3"/>
    <property type="match status" value="1"/>
</dbReference>
<evidence type="ECO:0000256" key="2">
    <source>
        <dbReference type="ARBA" id="ARBA00022630"/>
    </source>
</evidence>
<sequence>MNPSIPTGSKGDYRGFESAFSAARSDRLFRHVGGLYDEAGLLGDRWPRMLEQLRAAGATNLNLGRLLEGHANAVQLVRLYGDAGQHAFLDEMLETDAIIGVWGADGTPPASVEEGEGADVLRGFKRYASGLGIVSQAIVPIAGEGGILQLYLLPVDDPLRQDLSAWTVSGMRASASGRYSFEGITIGEGMRLGEPGVYKTEPFFEGGIWRCAAVHLGGLETILALTARYLETSGRLDHPLQTERLGRAILAARTARLWVEDAARRIEAPQSGETVQHAVASASYTRLQVEASALKVMEIARRAVGLSSFETDHPLEAAIADLSVYLRQANPDALLIHKCWAMAAEYL</sequence>
<accession>A0ABY7BT34</accession>
<protein>
    <submittedName>
        <fullName evidence="5">Acyl-CoA/acyl-ACP dehydrogenase</fullName>
    </submittedName>
</protein>
<evidence type="ECO:0000313" key="6">
    <source>
        <dbReference type="Proteomes" id="UP001164020"/>
    </source>
</evidence>
<name>A0ABY7BT34_9HYPH</name>
<dbReference type="SUPFAM" id="SSF47203">
    <property type="entry name" value="Acyl-CoA dehydrogenase C-terminal domain-like"/>
    <property type="match status" value="1"/>
</dbReference>
<evidence type="ECO:0000259" key="4">
    <source>
        <dbReference type="Pfam" id="PF00441"/>
    </source>
</evidence>
<feature type="domain" description="Acyl-CoA dehydrogenase/oxidase C-terminal" evidence="4">
    <location>
        <begin position="209"/>
        <end position="324"/>
    </location>
</feature>
<reference evidence="5" key="1">
    <citation type="submission" date="2022-12" db="EMBL/GenBank/DDBJ databases">
        <title>Jiella pelagia sp. nov., isolated from phosphonate enriched culture of Northwest Pacific surface seawater.</title>
        <authorList>
            <person name="Shin D.Y."/>
            <person name="Hwang C.Y."/>
        </authorList>
    </citation>
    <scope>NUCLEOTIDE SEQUENCE</scope>
    <source>
        <strain evidence="5">HL-NP1</strain>
        <plasmid evidence="5">unnamed1</plasmid>
    </source>
</reference>
<proteinExistence type="inferred from homology"/>
<keyword evidence="2" id="KW-0285">Flavoprotein</keyword>
<evidence type="ECO:0000313" key="5">
    <source>
        <dbReference type="EMBL" id="WAP66742.1"/>
    </source>
</evidence>
<dbReference type="Pfam" id="PF00441">
    <property type="entry name" value="Acyl-CoA_dh_1"/>
    <property type="match status" value="1"/>
</dbReference>
<dbReference type="InterPro" id="IPR009100">
    <property type="entry name" value="AcylCoA_DH/oxidase_NM_dom_sf"/>
</dbReference>
<organism evidence="5 6">
    <name type="scientific">Jiella pelagia</name>
    <dbReference type="NCBI Taxonomy" id="2986949"/>
    <lineage>
        <taxon>Bacteria</taxon>
        <taxon>Pseudomonadati</taxon>
        <taxon>Pseudomonadota</taxon>
        <taxon>Alphaproteobacteria</taxon>
        <taxon>Hyphomicrobiales</taxon>
        <taxon>Aurantimonadaceae</taxon>
        <taxon>Jiella</taxon>
    </lineage>
</organism>
<dbReference type="RefSeq" id="WP_268879187.1">
    <property type="nucleotide sequence ID" value="NZ_CP114028.1"/>
</dbReference>
<keyword evidence="3" id="KW-0274">FAD</keyword>
<keyword evidence="5" id="KW-0614">Plasmid</keyword>
<comment type="similarity">
    <text evidence="1">Belongs to the acyl-CoA dehydrogenase family.</text>
</comment>
<gene>
    <name evidence="5" type="ORF">OH818_00855</name>
</gene>
<geneLocation type="plasmid" evidence="5 6">
    <name>unnamed1</name>
</geneLocation>
<dbReference type="InterPro" id="IPR036250">
    <property type="entry name" value="AcylCo_DH-like_C"/>
</dbReference>
<dbReference type="Proteomes" id="UP001164020">
    <property type="component" value="Plasmid unnamed1"/>
</dbReference>
<evidence type="ECO:0000256" key="1">
    <source>
        <dbReference type="ARBA" id="ARBA00009347"/>
    </source>
</evidence>